<protein>
    <recommendedName>
        <fullName evidence="2">DUF5666 domain-containing protein</fullName>
    </recommendedName>
</protein>
<sequence length="425" mass="43527">MAAVTMVLAACGGGGSTTPAATPVASIATAGTISGLGSVIVNGMRYETVGSSVLDADDRTREIKTPLAIGMTVEIEQNGVDAMTQRPIAGKIHVRGGIKGIASVSQGRLSVSGLPVTTDAGTLVLASDGQVTTLEQLQGVAVEVHGLPQADGSYQATRIEAQAQPGSTRLVGTVASVNPTAATLVLGSSAQPVTVSYASLGAVPGLVAGAVVALEVSGTPGSYSATRLRVRSTSVQGYTSEAGQYIGTTRKAEERNELYGVISDQAKSANGCTFKVQGVPVQATSTTLCASIADGDYVEAKGRIVNGVLDATRIEFEGQHRSADYSDDSNDSDHDGLRYRRLAPPTSNDPATPAAPSRSFELYGNLSCSALNTACTLQSGTVRYSADLGSATWEHGQVVSGFVEAKGYLSGSSFKVVKIESKSSR</sequence>
<evidence type="ECO:0000313" key="3">
    <source>
        <dbReference type="EMBL" id="PRD66824.1"/>
    </source>
</evidence>
<dbReference type="AlphaFoldDB" id="A0A2S9K8T3"/>
<dbReference type="InterPro" id="IPR043724">
    <property type="entry name" value="DUF5666"/>
</dbReference>
<gene>
    <name evidence="3" type="ORF">C6P64_01420</name>
</gene>
<evidence type="ECO:0000256" key="1">
    <source>
        <dbReference type="SAM" id="MobiDB-lite"/>
    </source>
</evidence>
<comment type="caution">
    <text evidence="3">The sequence shown here is derived from an EMBL/GenBank/DDBJ whole genome shotgun (WGS) entry which is preliminary data.</text>
</comment>
<organism evidence="3 4">
    <name type="scientific">Malikia granosa</name>
    <dbReference type="NCBI Taxonomy" id="263067"/>
    <lineage>
        <taxon>Bacteria</taxon>
        <taxon>Pseudomonadati</taxon>
        <taxon>Pseudomonadota</taxon>
        <taxon>Betaproteobacteria</taxon>
        <taxon>Burkholderiales</taxon>
        <taxon>Comamonadaceae</taxon>
        <taxon>Malikia</taxon>
    </lineage>
</organism>
<evidence type="ECO:0000259" key="2">
    <source>
        <dbReference type="Pfam" id="PF18914"/>
    </source>
</evidence>
<evidence type="ECO:0000313" key="4">
    <source>
        <dbReference type="Proteomes" id="UP000238589"/>
    </source>
</evidence>
<dbReference type="EMBL" id="PVLQ01000008">
    <property type="protein sequence ID" value="PRD66824.1"/>
    <property type="molecule type" value="Genomic_DNA"/>
</dbReference>
<dbReference type="Pfam" id="PF18914">
    <property type="entry name" value="DUF5666"/>
    <property type="match status" value="2"/>
</dbReference>
<dbReference type="Proteomes" id="UP000238589">
    <property type="component" value="Unassembled WGS sequence"/>
</dbReference>
<proteinExistence type="predicted"/>
<keyword evidence="4" id="KW-1185">Reference proteome</keyword>
<feature type="domain" description="DUF5666" evidence="2">
    <location>
        <begin position="101"/>
        <end position="160"/>
    </location>
</feature>
<feature type="domain" description="DUF5666" evidence="2">
    <location>
        <begin position="269"/>
        <end position="315"/>
    </location>
</feature>
<name>A0A2S9K8T3_9BURK</name>
<feature type="region of interest" description="Disordered" evidence="1">
    <location>
        <begin position="320"/>
        <end position="355"/>
    </location>
</feature>
<accession>A0A2S9K8T3</accession>
<reference evidence="3 4" key="1">
    <citation type="submission" date="2018-03" db="EMBL/GenBank/DDBJ databases">
        <title>Comparative genomics illustrates the genes involved in a hyperalkaliphilic mechanisms of Serpentinomonas isolated from highly-alkaline calcium-rich serpentinized springs.</title>
        <authorList>
            <person name="Suzuki S."/>
            <person name="Ishii S."/>
            <person name="Walworth N."/>
            <person name="Bird L."/>
            <person name="Kuenen J.G."/>
            <person name="Nealson K.H."/>
        </authorList>
    </citation>
    <scope>NUCLEOTIDE SEQUENCE [LARGE SCALE GENOMIC DNA]</scope>
    <source>
        <strain evidence="3 4">P1</strain>
    </source>
</reference>